<feature type="transmembrane region" description="Helical" evidence="10">
    <location>
        <begin position="272"/>
        <end position="290"/>
    </location>
</feature>
<dbReference type="NCBIfam" id="TIGR00797">
    <property type="entry name" value="matE"/>
    <property type="match status" value="1"/>
</dbReference>
<dbReference type="RefSeq" id="WP_045778392.1">
    <property type="nucleotide sequence ID" value="NZ_LAJX01000040.1"/>
</dbReference>
<dbReference type="Pfam" id="PF01554">
    <property type="entry name" value="MatE"/>
    <property type="match status" value="2"/>
</dbReference>
<feature type="transmembrane region" description="Helical" evidence="10">
    <location>
        <begin position="90"/>
        <end position="108"/>
    </location>
</feature>
<reference evidence="12" key="1">
    <citation type="submission" date="2015-03" db="EMBL/GenBank/DDBJ databases">
        <title>Draft genome sequence of a novel methanotroph (Sn10-6) isolated from flooded ricefield rhizosphere in India.</title>
        <authorList>
            <person name="Pandit P.S."/>
            <person name="Pore S.D."/>
            <person name="Arora P."/>
            <person name="Kapse N.G."/>
            <person name="Dhakephalkar P.K."/>
            <person name="Rahalkar M.C."/>
        </authorList>
    </citation>
    <scope>NUCLEOTIDE SEQUENCE [LARGE SCALE GENOMIC DNA]</scope>
    <source>
        <strain evidence="12">Sn10-6</strain>
    </source>
</reference>
<keyword evidence="8 10" id="KW-0472">Membrane</keyword>
<keyword evidence="5 10" id="KW-0812">Transmembrane</keyword>
<keyword evidence="2" id="KW-0813">Transport</keyword>
<dbReference type="AlphaFoldDB" id="A0A0F3IP98"/>
<dbReference type="GO" id="GO:0015297">
    <property type="term" value="F:antiporter activity"/>
    <property type="evidence" value="ECO:0007669"/>
    <property type="project" value="UniProtKB-KW"/>
</dbReference>
<dbReference type="InterPro" id="IPR002528">
    <property type="entry name" value="MATE_fam"/>
</dbReference>
<evidence type="ECO:0000313" key="12">
    <source>
        <dbReference type="Proteomes" id="UP000033684"/>
    </source>
</evidence>
<evidence type="ECO:0000256" key="4">
    <source>
        <dbReference type="ARBA" id="ARBA00022475"/>
    </source>
</evidence>
<feature type="transmembrane region" description="Helical" evidence="10">
    <location>
        <begin position="229"/>
        <end position="252"/>
    </location>
</feature>
<evidence type="ECO:0000256" key="7">
    <source>
        <dbReference type="ARBA" id="ARBA00023065"/>
    </source>
</evidence>
<evidence type="ECO:0000256" key="8">
    <source>
        <dbReference type="ARBA" id="ARBA00023136"/>
    </source>
</evidence>
<reference evidence="11 12" key="2">
    <citation type="journal article" date="2016" name="Microb. Ecol.">
        <title>Genome Characteristics of a Novel Type I Methanotroph (Sn10-6) Isolated from a Flooded Indian Rice Field.</title>
        <authorList>
            <person name="Rahalkar M.C."/>
            <person name="Pandit P.S."/>
            <person name="Dhakephalkar P.K."/>
            <person name="Pore S."/>
            <person name="Arora P."/>
            <person name="Kapse N."/>
        </authorList>
    </citation>
    <scope>NUCLEOTIDE SEQUENCE [LARGE SCALE GENOMIC DNA]</scope>
    <source>
        <strain evidence="11 12">Sn10-6</strain>
    </source>
</reference>
<evidence type="ECO:0000256" key="5">
    <source>
        <dbReference type="ARBA" id="ARBA00022692"/>
    </source>
</evidence>
<feature type="transmembrane region" description="Helical" evidence="10">
    <location>
        <begin position="311"/>
        <end position="335"/>
    </location>
</feature>
<dbReference type="InterPro" id="IPR050222">
    <property type="entry name" value="MATE_MdtK"/>
</dbReference>
<keyword evidence="6 10" id="KW-1133">Transmembrane helix</keyword>
<dbReference type="GO" id="GO:0042910">
    <property type="term" value="F:xenobiotic transmembrane transporter activity"/>
    <property type="evidence" value="ECO:0007669"/>
    <property type="project" value="InterPro"/>
</dbReference>
<dbReference type="InterPro" id="IPR048279">
    <property type="entry name" value="MdtK-like"/>
</dbReference>
<keyword evidence="7" id="KW-0406">Ion transport</keyword>
<evidence type="ECO:0000256" key="2">
    <source>
        <dbReference type="ARBA" id="ARBA00022448"/>
    </source>
</evidence>
<feature type="transmembrane region" description="Helical" evidence="10">
    <location>
        <begin position="187"/>
        <end position="208"/>
    </location>
</feature>
<evidence type="ECO:0000313" key="11">
    <source>
        <dbReference type="EMBL" id="KJV07424.1"/>
    </source>
</evidence>
<dbReference type="EMBL" id="LAJX01000040">
    <property type="protein sequence ID" value="KJV07424.1"/>
    <property type="molecule type" value="Genomic_DNA"/>
</dbReference>
<dbReference type="PANTHER" id="PTHR43298">
    <property type="entry name" value="MULTIDRUG RESISTANCE PROTEIN NORM-RELATED"/>
    <property type="match status" value="1"/>
</dbReference>
<feature type="transmembrane region" description="Helical" evidence="10">
    <location>
        <begin position="341"/>
        <end position="364"/>
    </location>
</feature>
<protein>
    <recommendedName>
        <fullName evidence="9">Multidrug-efflux transporter</fullName>
    </recommendedName>
</protein>
<evidence type="ECO:0000256" key="1">
    <source>
        <dbReference type="ARBA" id="ARBA00004429"/>
    </source>
</evidence>
<dbReference type="GO" id="GO:0006811">
    <property type="term" value="P:monoatomic ion transport"/>
    <property type="evidence" value="ECO:0007669"/>
    <property type="project" value="UniProtKB-KW"/>
</dbReference>
<evidence type="ECO:0000256" key="10">
    <source>
        <dbReference type="SAM" id="Phobius"/>
    </source>
</evidence>
<keyword evidence="3" id="KW-0050">Antiport</keyword>
<dbReference type="Proteomes" id="UP000033684">
    <property type="component" value="Unassembled WGS sequence"/>
</dbReference>
<dbReference type="GO" id="GO:0005886">
    <property type="term" value="C:plasma membrane"/>
    <property type="evidence" value="ECO:0007669"/>
    <property type="project" value="UniProtKB-SubCell"/>
</dbReference>
<feature type="transmembrane region" description="Helical" evidence="10">
    <location>
        <begin position="159"/>
        <end position="181"/>
    </location>
</feature>
<evidence type="ECO:0000256" key="6">
    <source>
        <dbReference type="ARBA" id="ARBA00022989"/>
    </source>
</evidence>
<dbReference type="PANTHER" id="PTHR43298:SF2">
    <property type="entry name" value="FMN_FAD EXPORTER YEEO-RELATED"/>
    <property type="match status" value="1"/>
</dbReference>
<dbReference type="PIRSF" id="PIRSF006603">
    <property type="entry name" value="DinF"/>
    <property type="match status" value="1"/>
</dbReference>
<gene>
    <name evidence="11" type="ORF">VZ94_04985</name>
</gene>
<evidence type="ECO:0000256" key="3">
    <source>
        <dbReference type="ARBA" id="ARBA00022449"/>
    </source>
</evidence>
<organism evidence="11 12">
    <name type="scientific">Methylocucumis oryzae</name>
    <dbReference type="NCBI Taxonomy" id="1632867"/>
    <lineage>
        <taxon>Bacteria</taxon>
        <taxon>Pseudomonadati</taxon>
        <taxon>Pseudomonadota</taxon>
        <taxon>Gammaproteobacteria</taxon>
        <taxon>Methylococcales</taxon>
        <taxon>Methylococcaceae</taxon>
        <taxon>Methylocucumis</taxon>
    </lineage>
</organism>
<proteinExistence type="predicted"/>
<comment type="subcellular location">
    <subcellularLocation>
        <location evidence="1">Cell inner membrane</location>
        <topology evidence="1">Multi-pass membrane protein</topology>
    </subcellularLocation>
</comment>
<sequence>MPRISSATLLKLTLPTALSAMLDNAYRVIDQQAVQWLGVEAQAAIASTTFVLIAYYALYSIMSAGTLALLSRAIGSKDTKSQEAYMANALIGALSIGLCVLSLSAWLAPMTVQLLGLTGNTAELAQAYLRWHALSCLAQAVMPSLEAIFIAYGRAQPVFWLQLLATTLNIVLNPVCIYHFGLGIGGSALATGISSHIAVISGILLLRVTSPFRFKHCLPSRHLGQIAKIGLPMCWGSLMFAGVYWAMLHWVISPLGTSVNAALGIGFSALEGFTWPVFWGFSMGIAGIVGRCLGANQINDALAAIRLAFKWLTAIGMLVGLVFYFGAVYLCSLFTQDAAVLIQAVGYAQILAFSQVFVAYEALAEGVLSGSGQTRLIFYWSAPLNILRIPLSWWFAIHLDFGANAVWWTINASTLLKTLGKWYSVQTGRWQRTIDE</sequence>
<feature type="transmembrane region" description="Helical" evidence="10">
    <location>
        <begin position="376"/>
        <end position="397"/>
    </location>
</feature>
<comment type="caution">
    <text evidence="11">The sequence shown here is derived from an EMBL/GenBank/DDBJ whole genome shotgun (WGS) entry which is preliminary data.</text>
</comment>
<accession>A0A0F3IP98</accession>
<feature type="transmembrane region" description="Helical" evidence="10">
    <location>
        <begin position="128"/>
        <end position="152"/>
    </location>
</feature>
<keyword evidence="12" id="KW-1185">Reference proteome</keyword>
<keyword evidence="4" id="KW-1003">Cell membrane</keyword>
<evidence type="ECO:0000256" key="9">
    <source>
        <dbReference type="ARBA" id="ARBA00031636"/>
    </source>
</evidence>
<feature type="transmembrane region" description="Helical" evidence="10">
    <location>
        <begin position="43"/>
        <end position="70"/>
    </location>
</feature>
<name>A0A0F3IP98_9GAMM</name>